<evidence type="ECO:0000313" key="2">
    <source>
        <dbReference type="Proteomes" id="UP001189429"/>
    </source>
</evidence>
<accession>A0ABN9V3Y5</accession>
<keyword evidence="2" id="KW-1185">Reference proteome</keyword>
<organism evidence="1 2">
    <name type="scientific">Prorocentrum cordatum</name>
    <dbReference type="NCBI Taxonomy" id="2364126"/>
    <lineage>
        <taxon>Eukaryota</taxon>
        <taxon>Sar</taxon>
        <taxon>Alveolata</taxon>
        <taxon>Dinophyceae</taxon>
        <taxon>Prorocentrales</taxon>
        <taxon>Prorocentraceae</taxon>
        <taxon>Prorocentrum</taxon>
    </lineage>
</organism>
<dbReference type="Proteomes" id="UP001189429">
    <property type="component" value="Unassembled WGS sequence"/>
</dbReference>
<sequence length="126" mass="13502">MGCRACNGCVTDSGPPEQDRTSRIGLKKCMMQFGDVDACHMGDRAVMGDRFTEFPIVRFKSQGAADAAIKALKGGEVILDGFRLNGVLRGGGGQAVRQRKGREGAPVGAPFEEVSSRDLFDPRLAR</sequence>
<comment type="caution">
    <text evidence="1">The sequence shown here is derived from an EMBL/GenBank/DDBJ whole genome shotgun (WGS) entry which is preliminary data.</text>
</comment>
<name>A0ABN9V3Y5_9DINO</name>
<proteinExistence type="predicted"/>
<reference evidence="1" key="1">
    <citation type="submission" date="2023-10" db="EMBL/GenBank/DDBJ databases">
        <authorList>
            <person name="Chen Y."/>
            <person name="Shah S."/>
            <person name="Dougan E. K."/>
            <person name="Thang M."/>
            <person name="Chan C."/>
        </authorList>
    </citation>
    <scope>NUCLEOTIDE SEQUENCE [LARGE SCALE GENOMIC DNA]</scope>
</reference>
<gene>
    <name evidence="1" type="ORF">PCOR1329_LOCUS54437</name>
</gene>
<protein>
    <submittedName>
        <fullName evidence="1">Uncharacterized protein</fullName>
    </submittedName>
</protein>
<dbReference type="EMBL" id="CAUYUJ010016651">
    <property type="protein sequence ID" value="CAK0867513.1"/>
    <property type="molecule type" value="Genomic_DNA"/>
</dbReference>
<evidence type="ECO:0000313" key="1">
    <source>
        <dbReference type="EMBL" id="CAK0867513.1"/>
    </source>
</evidence>